<proteinExistence type="predicted"/>
<accession>A0A5E4M4X8</accession>
<reference evidence="1 2" key="1">
    <citation type="submission" date="2019-08" db="EMBL/GenBank/DDBJ databases">
        <authorList>
            <person name="Alioto T."/>
            <person name="Alioto T."/>
            <person name="Gomez Garrido J."/>
        </authorList>
    </citation>
    <scope>NUCLEOTIDE SEQUENCE [LARGE SCALE GENOMIC DNA]</scope>
</reference>
<dbReference type="Proteomes" id="UP000325440">
    <property type="component" value="Unassembled WGS sequence"/>
</dbReference>
<organism evidence="1 2">
    <name type="scientific">Cinara cedri</name>
    <dbReference type="NCBI Taxonomy" id="506608"/>
    <lineage>
        <taxon>Eukaryota</taxon>
        <taxon>Metazoa</taxon>
        <taxon>Ecdysozoa</taxon>
        <taxon>Arthropoda</taxon>
        <taxon>Hexapoda</taxon>
        <taxon>Insecta</taxon>
        <taxon>Pterygota</taxon>
        <taxon>Neoptera</taxon>
        <taxon>Paraneoptera</taxon>
        <taxon>Hemiptera</taxon>
        <taxon>Sternorrhyncha</taxon>
        <taxon>Aphidomorpha</taxon>
        <taxon>Aphidoidea</taxon>
        <taxon>Aphididae</taxon>
        <taxon>Lachninae</taxon>
        <taxon>Cinara</taxon>
    </lineage>
</organism>
<sequence length="109" mass="13046">MAKGAFHEKKQILLSKKINITLRRKILKVYVWPITLYSAETCTYNTNEEESIKAFEMWCYARRMQNIKWVGRVTDDQVLQVNEQRTRIHLTRARKLQLLGHTLRHDSLM</sequence>
<dbReference type="EMBL" id="CABPRJ010000007">
    <property type="protein sequence ID" value="VVC24921.1"/>
    <property type="molecule type" value="Genomic_DNA"/>
</dbReference>
<dbReference type="OrthoDB" id="8196546at2759"/>
<gene>
    <name evidence="1" type="ORF">CINCED_3A015487</name>
</gene>
<name>A0A5E4M4X8_9HEMI</name>
<evidence type="ECO:0000313" key="2">
    <source>
        <dbReference type="Proteomes" id="UP000325440"/>
    </source>
</evidence>
<evidence type="ECO:0000313" key="1">
    <source>
        <dbReference type="EMBL" id="VVC24921.1"/>
    </source>
</evidence>
<keyword evidence="2" id="KW-1185">Reference proteome</keyword>
<dbReference type="AlphaFoldDB" id="A0A5E4M4X8"/>
<protein>
    <submittedName>
        <fullName evidence="1">Uncharacterized protein</fullName>
    </submittedName>
</protein>